<protein>
    <submittedName>
        <fullName evidence="2">Uncharacterized protein</fullName>
    </submittedName>
</protein>
<accession>A0AAD8UWM7</accession>
<dbReference type="EMBL" id="JAHLJV010000127">
    <property type="protein sequence ID" value="KAK1569640.1"/>
    <property type="molecule type" value="Genomic_DNA"/>
</dbReference>
<dbReference type="Proteomes" id="UP001230504">
    <property type="component" value="Unassembled WGS sequence"/>
</dbReference>
<dbReference type="GeneID" id="85440249"/>
<dbReference type="RefSeq" id="XP_060407855.1">
    <property type="nucleotide sequence ID" value="XM_060556009.1"/>
</dbReference>
<proteinExistence type="predicted"/>
<dbReference type="AlphaFoldDB" id="A0AAD8UWM7"/>
<gene>
    <name evidence="2" type="ORF">LY79DRAFT_528323</name>
</gene>
<feature type="region of interest" description="Disordered" evidence="1">
    <location>
        <begin position="1"/>
        <end position="57"/>
    </location>
</feature>
<organism evidence="2 3">
    <name type="scientific">Colletotrichum navitas</name>
    <dbReference type="NCBI Taxonomy" id="681940"/>
    <lineage>
        <taxon>Eukaryota</taxon>
        <taxon>Fungi</taxon>
        <taxon>Dikarya</taxon>
        <taxon>Ascomycota</taxon>
        <taxon>Pezizomycotina</taxon>
        <taxon>Sordariomycetes</taxon>
        <taxon>Hypocreomycetidae</taxon>
        <taxon>Glomerellales</taxon>
        <taxon>Glomerellaceae</taxon>
        <taxon>Colletotrichum</taxon>
        <taxon>Colletotrichum graminicola species complex</taxon>
    </lineage>
</organism>
<reference evidence="2" key="1">
    <citation type="submission" date="2021-06" db="EMBL/GenBank/DDBJ databases">
        <title>Comparative genomics, transcriptomics and evolutionary studies reveal genomic signatures of adaptation to plant cell wall in hemibiotrophic fungi.</title>
        <authorList>
            <consortium name="DOE Joint Genome Institute"/>
            <person name="Baroncelli R."/>
            <person name="Diaz J.F."/>
            <person name="Benocci T."/>
            <person name="Peng M."/>
            <person name="Battaglia E."/>
            <person name="Haridas S."/>
            <person name="Andreopoulos W."/>
            <person name="Labutti K."/>
            <person name="Pangilinan J."/>
            <person name="Floch G.L."/>
            <person name="Makela M.R."/>
            <person name="Henrissat B."/>
            <person name="Grigoriev I.V."/>
            <person name="Crouch J.A."/>
            <person name="De Vries R.P."/>
            <person name="Sukno S.A."/>
            <person name="Thon M.R."/>
        </authorList>
    </citation>
    <scope>NUCLEOTIDE SEQUENCE</scope>
    <source>
        <strain evidence="2">CBS 125086</strain>
    </source>
</reference>
<name>A0AAD8UWM7_9PEZI</name>
<comment type="caution">
    <text evidence="2">The sequence shown here is derived from an EMBL/GenBank/DDBJ whole genome shotgun (WGS) entry which is preliminary data.</text>
</comment>
<evidence type="ECO:0000256" key="1">
    <source>
        <dbReference type="SAM" id="MobiDB-lite"/>
    </source>
</evidence>
<evidence type="ECO:0000313" key="2">
    <source>
        <dbReference type="EMBL" id="KAK1569640.1"/>
    </source>
</evidence>
<keyword evidence="3" id="KW-1185">Reference proteome</keyword>
<sequence length="169" mass="18555">MLGRLANPDAQFDPFHDEAQVSAAEPNPEPDSPLGTPSAEPESPFSTPPPEEIRPWTENETRRLVSFLRTAREPLSVGETAEHMSRSLTDTAAMVVCLWLSAIRASEARGARIAWWVGRPIFNSTGLGRVTVFCRDGSRVMMRLYNADGGLDAEGSIESPSQMYDEGTF</sequence>
<evidence type="ECO:0000313" key="3">
    <source>
        <dbReference type="Proteomes" id="UP001230504"/>
    </source>
</evidence>